<dbReference type="RefSeq" id="XP_053755418.1">
    <property type="nucleotide sequence ID" value="XM_053899443.1"/>
</dbReference>
<dbReference type="RefSeq" id="XP_053755420.1">
    <property type="nucleotide sequence ID" value="XM_053899445.1"/>
</dbReference>
<sequence>MTKEIIRPVLWMDYIFSWDTGCIPLRPQKGKGLRRHDKWRPPCSASWNHPGKPSLCPKPAAVLPVLAGHRATSQPFWPPRLHCSFSDQRTLTSILSEAISLGPGQLSCQNLTFLSVLTGTWGGFRTCLWWWLRTKQASRLLMEIERPSAHPTAHTSSLLAPGCSFPTSWNITSKAHAWQPPPPRCPSSREGTGWKNTEPGLRDQVPRLIMSPQAISGFFTQPGKRQALQPGPIVFSVSQTVDPAHQRLLASAGLPPRAAAGLTRPSPW</sequence>
<evidence type="ECO:0000256" key="1">
    <source>
        <dbReference type="SAM" id="MobiDB-lite"/>
    </source>
</evidence>
<evidence type="ECO:0000313" key="5">
    <source>
        <dbReference type="RefSeq" id="XP_053755420.1"/>
    </source>
</evidence>
<evidence type="ECO:0000313" key="4">
    <source>
        <dbReference type="RefSeq" id="XP_053755419.1"/>
    </source>
</evidence>
<name>A0A9W2V9T1_PANPR</name>
<gene>
    <name evidence="3 4 5" type="primary">LOC109246757</name>
</gene>
<evidence type="ECO:0000313" key="3">
    <source>
        <dbReference type="RefSeq" id="XP_053755418.1"/>
    </source>
</evidence>
<organism evidence="2 4">
    <name type="scientific">Panthera pardus</name>
    <name type="common">Leopard</name>
    <name type="synonym">Felis pardus</name>
    <dbReference type="NCBI Taxonomy" id="9691"/>
    <lineage>
        <taxon>Eukaryota</taxon>
        <taxon>Metazoa</taxon>
        <taxon>Chordata</taxon>
        <taxon>Craniata</taxon>
        <taxon>Vertebrata</taxon>
        <taxon>Euteleostomi</taxon>
        <taxon>Mammalia</taxon>
        <taxon>Eutheria</taxon>
        <taxon>Laurasiatheria</taxon>
        <taxon>Carnivora</taxon>
        <taxon>Feliformia</taxon>
        <taxon>Felidae</taxon>
        <taxon>Pantherinae</taxon>
        <taxon>Panthera</taxon>
    </lineage>
</organism>
<reference evidence="3 4" key="1">
    <citation type="submission" date="2025-04" db="UniProtKB">
        <authorList>
            <consortium name="RefSeq"/>
        </authorList>
    </citation>
    <scope>IDENTIFICATION</scope>
    <source>
        <tissue evidence="3 4">Whole blood</tissue>
    </source>
</reference>
<proteinExistence type="predicted"/>
<protein>
    <submittedName>
        <fullName evidence="3 4">Uncharacterized protein LOC109246757 isoform X1</fullName>
    </submittedName>
</protein>
<dbReference type="Proteomes" id="UP001165780">
    <property type="component" value="Unplaced"/>
</dbReference>
<dbReference type="GeneID" id="109246757"/>
<keyword evidence="2" id="KW-1185">Reference proteome</keyword>
<dbReference type="AlphaFoldDB" id="A0A9W2V9T1"/>
<feature type="region of interest" description="Disordered" evidence="1">
    <location>
        <begin position="176"/>
        <end position="200"/>
    </location>
</feature>
<dbReference type="RefSeq" id="XP_053755419.1">
    <property type="nucleotide sequence ID" value="XM_053899444.1"/>
</dbReference>
<evidence type="ECO:0000313" key="2">
    <source>
        <dbReference type="Proteomes" id="UP001165780"/>
    </source>
</evidence>
<accession>A0A9W2V9T1</accession>